<dbReference type="EMBL" id="JARKIB010000055">
    <property type="protein sequence ID" value="KAJ7753490.1"/>
    <property type="molecule type" value="Genomic_DNA"/>
</dbReference>
<proteinExistence type="predicted"/>
<sequence length="283" mass="29719">MLIRVQPKLGRGIARNFHANKRAQPPAPPSPGPSEEDPTVIADVRAPWSRRLEVDTCAILPPTSQRAKAPTALKRQIDEQERDKEQAQKSGRQPPNLPAPKFRLSNFDCLFLCHEMNANATVEFGIREKLIPSSNFYFARLRFSLPGKITHSLIVLAALVGSVLSLPIQDASPAARGFGGIVTPPSTTDTRAAARGFGGIVTPPSTTDTGVTARGFGGVVTVPSTADTPATARGDGLVASVPSTSDTGVTARGFGGVVTVSFTADTRAIARGYGLVASVPDGN</sequence>
<evidence type="ECO:0000313" key="3">
    <source>
        <dbReference type="Proteomes" id="UP001215598"/>
    </source>
</evidence>
<name>A0AAD7NC26_9AGAR</name>
<feature type="region of interest" description="Disordered" evidence="1">
    <location>
        <begin position="65"/>
        <end position="100"/>
    </location>
</feature>
<comment type="caution">
    <text evidence="2">The sequence shown here is derived from an EMBL/GenBank/DDBJ whole genome shotgun (WGS) entry which is preliminary data.</text>
</comment>
<keyword evidence="3" id="KW-1185">Reference proteome</keyword>
<gene>
    <name evidence="2" type="ORF">B0H16DRAFT_1459387</name>
</gene>
<evidence type="ECO:0000313" key="2">
    <source>
        <dbReference type="EMBL" id="KAJ7753490.1"/>
    </source>
</evidence>
<reference evidence="2" key="1">
    <citation type="submission" date="2023-03" db="EMBL/GenBank/DDBJ databases">
        <title>Massive genome expansion in bonnet fungi (Mycena s.s.) driven by repeated elements and novel gene families across ecological guilds.</title>
        <authorList>
            <consortium name="Lawrence Berkeley National Laboratory"/>
            <person name="Harder C.B."/>
            <person name="Miyauchi S."/>
            <person name="Viragh M."/>
            <person name="Kuo A."/>
            <person name="Thoen E."/>
            <person name="Andreopoulos B."/>
            <person name="Lu D."/>
            <person name="Skrede I."/>
            <person name="Drula E."/>
            <person name="Henrissat B."/>
            <person name="Morin E."/>
            <person name="Kohler A."/>
            <person name="Barry K."/>
            <person name="LaButti K."/>
            <person name="Morin E."/>
            <person name="Salamov A."/>
            <person name="Lipzen A."/>
            <person name="Mereny Z."/>
            <person name="Hegedus B."/>
            <person name="Baldrian P."/>
            <person name="Stursova M."/>
            <person name="Weitz H."/>
            <person name="Taylor A."/>
            <person name="Grigoriev I.V."/>
            <person name="Nagy L.G."/>
            <person name="Martin F."/>
            <person name="Kauserud H."/>
        </authorList>
    </citation>
    <scope>NUCLEOTIDE SEQUENCE</scope>
    <source>
        <strain evidence="2">CBHHK182m</strain>
    </source>
</reference>
<feature type="region of interest" description="Disordered" evidence="1">
    <location>
        <begin position="1"/>
        <end position="43"/>
    </location>
</feature>
<feature type="compositionally biased region" description="Basic and acidic residues" evidence="1">
    <location>
        <begin position="75"/>
        <end position="87"/>
    </location>
</feature>
<dbReference type="Proteomes" id="UP001215598">
    <property type="component" value="Unassembled WGS sequence"/>
</dbReference>
<protein>
    <submittedName>
        <fullName evidence="2">Uncharacterized protein</fullName>
    </submittedName>
</protein>
<accession>A0AAD7NC26</accession>
<evidence type="ECO:0000256" key="1">
    <source>
        <dbReference type="SAM" id="MobiDB-lite"/>
    </source>
</evidence>
<organism evidence="2 3">
    <name type="scientific">Mycena metata</name>
    <dbReference type="NCBI Taxonomy" id="1033252"/>
    <lineage>
        <taxon>Eukaryota</taxon>
        <taxon>Fungi</taxon>
        <taxon>Dikarya</taxon>
        <taxon>Basidiomycota</taxon>
        <taxon>Agaricomycotina</taxon>
        <taxon>Agaricomycetes</taxon>
        <taxon>Agaricomycetidae</taxon>
        <taxon>Agaricales</taxon>
        <taxon>Marasmiineae</taxon>
        <taxon>Mycenaceae</taxon>
        <taxon>Mycena</taxon>
    </lineage>
</organism>
<dbReference type="AlphaFoldDB" id="A0AAD7NC26"/>